<gene>
    <name evidence="1" type="ORF">DSO57_1004022</name>
</gene>
<evidence type="ECO:0000313" key="1">
    <source>
        <dbReference type="EMBL" id="KAJ9070772.1"/>
    </source>
</evidence>
<comment type="caution">
    <text evidence="1">The sequence shown here is derived from an EMBL/GenBank/DDBJ whole genome shotgun (WGS) entry which is preliminary data.</text>
</comment>
<dbReference type="Proteomes" id="UP001165960">
    <property type="component" value="Unassembled WGS sequence"/>
</dbReference>
<organism evidence="1 2">
    <name type="scientific">Entomophthora muscae</name>
    <dbReference type="NCBI Taxonomy" id="34485"/>
    <lineage>
        <taxon>Eukaryota</taxon>
        <taxon>Fungi</taxon>
        <taxon>Fungi incertae sedis</taxon>
        <taxon>Zoopagomycota</taxon>
        <taxon>Entomophthoromycotina</taxon>
        <taxon>Entomophthoromycetes</taxon>
        <taxon>Entomophthorales</taxon>
        <taxon>Entomophthoraceae</taxon>
        <taxon>Entomophthora</taxon>
    </lineage>
</organism>
<dbReference type="EMBL" id="QTSX02003560">
    <property type="protein sequence ID" value="KAJ9070772.1"/>
    <property type="molecule type" value="Genomic_DNA"/>
</dbReference>
<name>A0ACC2T910_9FUNG</name>
<proteinExistence type="predicted"/>
<reference evidence="1" key="1">
    <citation type="submission" date="2022-04" db="EMBL/GenBank/DDBJ databases">
        <title>Genome of the entomopathogenic fungus Entomophthora muscae.</title>
        <authorList>
            <person name="Elya C."/>
            <person name="Lovett B.R."/>
            <person name="Lee E."/>
            <person name="Macias A.M."/>
            <person name="Hajek A.E."/>
            <person name="De Bivort B.L."/>
            <person name="Kasson M.T."/>
            <person name="De Fine Licht H.H."/>
            <person name="Stajich J.E."/>
        </authorList>
    </citation>
    <scope>NUCLEOTIDE SEQUENCE</scope>
    <source>
        <strain evidence="1">Berkeley</strain>
    </source>
</reference>
<accession>A0ACC2T910</accession>
<evidence type="ECO:0000313" key="2">
    <source>
        <dbReference type="Proteomes" id="UP001165960"/>
    </source>
</evidence>
<sequence length="64" mass="7332">MDLFTYYCIFLGRVPVGSLRDRFCITYINLMEFSIRTTQVFVGRAKMSLNSSKRASTESLLILG</sequence>
<keyword evidence="2" id="KW-1185">Reference proteome</keyword>
<protein>
    <submittedName>
        <fullName evidence="1">Uncharacterized protein</fullName>
    </submittedName>
</protein>